<dbReference type="AlphaFoldDB" id="A0AA38W8U6"/>
<protein>
    <recommendedName>
        <fullName evidence="2">DUF1985 domain-containing protein</fullName>
    </recommendedName>
</protein>
<evidence type="ECO:0000259" key="2">
    <source>
        <dbReference type="Pfam" id="PF09331"/>
    </source>
</evidence>
<feature type="domain" description="DUF1985" evidence="2">
    <location>
        <begin position="82"/>
        <end position="217"/>
    </location>
</feature>
<dbReference type="InterPro" id="IPR015410">
    <property type="entry name" value="DUF1985"/>
</dbReference>
<accession>A0AA38W8U6</accession>
<dbReference type="Pfam" id="PF09331">
    <property type="entry name" value="DUF1985"/>
    <property type="match status" value="2"/>
</dbReference>
<dbReference type="PANTHER" id="PTHR48449:SF1">
    <property type="entry name" value="DUF1985 DOMAIN-CONTAINING PROTEIN"/>
    <property type="match status" value="1"/>
</dbReference>
<feature type="compositionally biased region" description="Low complexity" evidence="1">
    <location>
        <begin position="337"/>
        <end position="348"/>
    </location>
</feature>
<feature type="compositionally biased region" description="Basic and acidic residues" evidence="1">
    <location>
        <begin position="364"/>
        <end position="379"/>
    </location>
</feature>
<dbReference type="Proteomes" id="UP001172457">
    <property type="component" value="Chromosome 6"/>
</dbReference>
<proteinExistence type="predicted"/>
<evidence type="ECO:0000313" key="3">
    <source>
        <dbReference type="EMBL" id="KAJ9543125.1"/>
    </source>
</evidence>
<comment type="caution">
    <text evidence="3">The sequence shown here is derived from an EMBL/GenBank/DDBJ whole genome shotgun (WGS) entry which is preliminary data.</text>
</comment>
<feature type="region of interest" description="Disordered" evidence="1">
    <location>
        <begin position="318"/>
        <end position="392"/>
    </location>
</feature>
<sequence length="673" mass="77330">MTKIFNNKEVIRCYKQHDGKDENPLGEFQGDFIYPSLTLRCRMSLASDIRNALSDDRRALFRTTPFGDWLDVTMHRQIEVPNAEVEELFFDIGGHIRRFGREEFMLVTGLRFGPQPTIGAVHGDAFIRRVFPGSVIGAPRGQPLRLKISDVRARFHDMSGLSDEDAVRVCSVLMVEMAFLGHQPHHYVSDVVVRAVEDLDTWNGYPWGSLIWSATCKQMDGAFMRRVEPSLKMTMSGFLYAFKIWILEMFPISTTYFTKTNRYPRGIRWERSLVLSKAHCLEFFSFPNDGRHPRERLVAEPFEKERAWYRDSHAWFQSPESRRPPKKVRCLPVARNPSSPESGSSTDSSFDDDDGVGPPQHSPEPCHDHPGFGHGRDNLKTTNGNLRATPEPSYHVSHVMSYDMTSPSYITQPTSTQFVHYSEQNLIIRARISVAKDIFVKLRESDRRLALFRDTCFGPWLDIRSTDGDPMLIHLILQTQFFPEGSLADDMWFRIGGHELRLGPEEFCLITGFRFGPMDACSQEISGNPFRDRVFPKIPARRHVRGFDLRSVFNSKKFDRIPDLDAVRICLLLLLEVGFSGHQLPEVVSDFLLRLVEDLDAWNRYPWGSYLWALTHPQLKNALPRDRHHSIAQYTLTGFVFAFKVRVTPPSRDGKGRSLSNLYQPLTENNRAL</sequence>
<evidence type="ECO:0000313" key="4">
    <source>
        <dbReference type="Proteomes" id="UP001172457"/>
    </source>
</evidence>
<gene>
    <name evidence="3" type="ORF">OSB04_022832</name>
</gene>
<feature type="domain" description="DUF1985" evidence="2">
    <location>
        <begin position="488"/>
        <end position="610"/>
    </location>
</feature>
<evidence type="ECO:0000256" key="1">
    <source>
        <dbReference type="SAM" id="MobiDB-lite"/>
    </source>
</evidence>
<dbReference type="EMBL" id="JARYMX010000006">
    <property type="protein sequence ID" value="KAJ9543125.1"/>
    <property type="molecule type" value="Genomic_DNA"/>
</dbReference>
<dbReference type="PANTHER" id="PTHR48449">
    <property type="entry name" value="DUF1985 DOMAIN-CONTAINING PROTEIN"/>
    <property type="match status" value="1"/>
</dbReference>
<keyword evidence="4" id="KW-1185">Reference proteome</keyword>
<organism evidence="3 4">
    <name type="scientific">Centaurea solstitialis</name>
    <name type="common">yellow star-thistle</name>
    <dbReference type="NCBI Taxonomy" id="347529"/>
    <lineage>
        <taxon>Eukaryota</taxon>
        <taxon>Viridiplantae</taxon>
        <taxon>Streptophyta</taxon>
        <taxon>Embryophyta</taxon>
        <taxon>Tracheophyta</taxon>
        <taxon>Spermatophyta</taxon>
        <taxon>Magnoliopsida</taxon>
        <taxon>eudicotyledons</taxon>
        <taxon>Gunneridae</taxon>
        <taxon>Pentapetalae</taxon>
        <taxon>asterids</taxon>
        <taxon>campanulids</taxon>
        <taxon>Asterales</taxon>
        <taxon>Asteraceae</taxon>
        <taxon>Carduoideae</taxon>
        <taxon>Cardueae</taxon>
        <taxon>Centaureinae</taxon>
        <taxon>Centaurea</taxon>
    </lineage>
</organism>
<name>A0AA38W8U6_9ASTR</name>
<reference evidence="3" key="1">
    <citation type="submission" date="2023-03" db="EMBL/GenBank/DDBJ databases">
        <title>Chromosome-scale reference genome and RAD-based genetic map of yellow starthistle (Centaurea solstitialis) reveal putative structural variation and QTLs associated with invader traits.</title>
        <authorList>
            <person name="Reatini B."/>
            <person name="Cang F.A."/>
            <person name="Jiang Q."/>
            <person name="Mckibben M.T.W."/>
            <person name="Barker M.S."/>
            <person name="Rieseberg L.H."/>
            <person name="Dlugosch K.M."/>
        </authorList>
    </citation>
    <scope>NUCLEOTIDE SEQUENCE</scope>
    <source>
        <strain evidence="3">CAN-66</strain>
        <tissue evidence="3">Leaf</tissue>
    </source>
</reference>